<proteinExistence type="predicted"/>
<feature type="transmembrane region" description="Helical" evidence="9">
    <location>
        <begin position="31"/>
        <end position="53"/>
    </location>
</feature>
<protein>
    <recommendedName>
        <fullName evidence="12">PTS mannose transporter subunit IID</fullName>
    </recommendedName>
</protein>
<dbReference type="GO" id="GO:0005886">
    <property type="term" value="C:plasma membrane"/>
    <property type="evidence" value="ECO:0007669"/>
    <property type="project" value="UniProtKB-SubCell"/>
</dbReference>
<feature type="transmembrane region" description="Helical" evidence="9">
    <location>
        <begin position="205"/>
        <end position="234"/>
    </location>
</feature>
<feature type="transmembrane region" description="Helical" evidence="9">
    <location>
        <begin position="511"/>
        <end position="530"/>
    </location>
</feature>
<feature type="transmembrane region" description="Helical" evidence="9">
    <location>
        <begin position="138"/>
        <end position="160"/>
    </location>
</feature>
<keyword evidence="5" id="KW-0598">Phosphotransferase system</keyword>
<dbReference type="InterPro" id="IPR050303">
    <property type="entry name" value="GatZ_KbaZ_carbometab"/>
</dbReference>
<comment type="subcellular location">
    <subcellularLocation>
        <location evidence="1">Cell membrane</location>
        <topology evidence="1">Multi-pass membrane protein</topology>
    </subcellularLocation>
</comment>
<feature type="transmembrane region" description="Helical" evidence="9">
    <location>
        <begin position="180"/>
        <end position="198"/>
    </location>
</feature>
<dbReference type="Pfam" id="PF03613">
    <property type="entry name" value="EIID-AGA"/>
    <property type="match status" value="1"/>
</dbReference>
<dbReference type="PROSITE" id="PS51108">
    <property type="entry name" value="PTS_EIID"/>
    <property type="match status" value="1"/>
</dbReference>
<dbReference type="PANTHER" id="PTHR32502">
    <property type="entry name" value="N-ACETYLGALACTOSAMINE PERMEASE II COMPONENT-RELATED"/>
    <property type="match status" value="1"/>
</dbReference>
<evidence type="ECO:0000256" key="3">
    <source>
        <dbReference type="ARBA" id="ARBA00022475"/>
    </source>
</evidence>
<evidence type="ECO:0000313" key="11">
    <source>
        <dbReference type="Proteomes" id="UP000252081"/>
    </source>
</evidence>
<keyword evidence="7 9" id="KW-1133">Transmembrane helix</keyword>
<comment type="caution">
    <text evidence="10">The sequence shown here is derived from an EMBL/GenBank/DDBJ whole genome shotgun (WGS) entry which is preliminary data.</text>
</comment>
<dbReference type="Proteomes" id="UP000252081">
    <property type="component" value="Unassembled WGS sequence"/>
</dbReference>
<keyword evidence="11" id="KW-1185">Reference proteome</keyword>
<dbReference type="PANTHER" id="PTHR32502:SF23">
    <property type="entry name" value="TRANSPORT PROTEIN, PTS SYSTEM"/>
    <property type="match status" value="1"/>
</dbReference>
<evidence type="ECO:0000313" key="10">
    <source>
        <dbReference type="EMBL" id="RBQ03103.1"/>
    </source>
</evidence>
<evidence type="ECO:0000256" key="1">
    <source>
        <dbReference type="ARBA" id="ARBA00004651"/>
    </source>
</evidence>
<organism evidence="10 11">
    <name type="scientific">Pedobacter miscanthi</name>
    <dbReference type="NCBI Taxonomy" id="2259170"/>
    <lineage>
        <taxon>Bacteria</taxon>
        <taxon>Pseudomonadati</taxon>
        <taxon>Bacteroidota</taxon>
        <taxon>Sphingobacteriia</taxon>
        <taxon>Sphingobacteriales</taxon>
        <taxon>Sphingobacteriaceae</taxon>
        <taxon>Pedobacter</taxon>
    </lineage>
</organism>
<keyword evidence="6 9" id="KW-0812">Transmembrane</keyword>
<evidence type="ECO:0008006" key="12">
    <source>
        <dbReference type="Google" id="ProtNLM"/>
    </source>
</evidence>
<feature type="transmembrane region" description="Helical" evidence="9">
    <location>
        <begin position="65"/>
        <end position="84"/>
    </location>
</feature>
<dbReference type="OrthoDB" id="9795582at2"/>
<keyword evidence="4" id="KW-0762">Sugar transport</keyword>
<evidence type="ECO:0000256" key="2">
    <source>
        <dbReference type="ARBA" id="ARBA00022448"/>
    </source>
</evidence>
<evidence type="ECO:0000256" key="8">
    <source>
        <dbReference type="ARBA" id="ARBA00023136"/>
    </source>
</evidence>
<accession>A0A366KPB0</accession>
<dbReference type="EMBL" id="QNQU01000025">
    <property type="protein sequence ID" value="RBQ03103.1"/>
    <property type="molecule type" value="Genomic_DNA"/>
</dbReference>
<evidence type="ECO:0000256" key="9">
    <source>
        <dbReference type="SAM" id="Phobius"/>
    </source>
</evidence>
<feature type="transmembrane region" description="Helical" evidence="9">
    <location>
        <begin position="486"/>
        <end position="504"/>
    </location>
</feature>
<keyword evidence="2" id="KW-0813">Transport</keyword>
<dbReference type="RefSeq" id="WP_113951222.1">
    <property type="nucleotide sequence ID" value="NZ_QNQU01000025.1"/>
</dbReference>
<dbReference type="InterPro" id="IPR004700">
    <property type="entry name" value="PTS_IIC_man"/>
</dbReference>
<evidence type="ECO:0000256" key="7">
    <source>
        <dbReference type="ARBA" id="ARBA00022989"/>
    </source>
</evidence>
<sequence>MSFLYLLIALIAVFGHSEDFLGTTLLSRPLILGPLVGLVLGDVTQGTIIGATLELIFIGNIKVGAAIPPDVITGGVLGTAFAIISGKGPAIALAIAIPVSILAEIVISGLFVFRPVFNKRFNQYAEEGNFKGIQRLHIFSGSLKPLLMGIIVFLALQLGATTMKSFLDLIPTWVQSGLQVAGNMLPALGFALLMNLMFNKTVAPYFFLGFMLASYLKLPVIAIGGFGLIIALLVTQKPQEKTIANEEDDFATETEELLADILAIKPRLSKKNIRSLFWRSMLLEANFNFETWQNTGFAYALIPVLRKLYLTKQAMAAALKRHLQFFNTSPYGSTLILGITAAMEEQNSRNEDLDEESINSVKLGLMGPLAGVFDSLFWGTFKVIAAGVGTSMAIKGNIIGPILFLFIFNLPHLLLRYQLTFIGYHTGTKFLQDLAKNNVMDRLTKGASILGLMVVGAMPATLMNINTPLKLGSDKSAVSLQAILDQMMPAMIPLGLTFLVYHFVRKNVKTTYLLIGLLALGFAGSIIHLFA</sequence>
<name>A0A366KPB0_9SPHI</name>
<keyword evidence="3" id="KW-1003">Cell membrane</keyword>
<dbReference type="GO" id="GO:0009401">
    <property type="term" value="P:phosphoenolpyruvate-dependent sugar phosphotransferase system"/>
    <property type="evidence" value="ECO:0007669"/>
    <property type="project" value="UniProtKB-KW"/>
</dbReference>
<feature type="transmembrane region" description="Helical" evidence="9">
    <location>
        <begin position="446"/>
        <end position="466"/>
    </location>
</feature>
<gene>
    <name evidence="10" type="ORF">DRW42_22985</name>
</gene>
<feature type="transmembrane region" description="Helical" evidence="9">
    <location>
        <begin position="90"/>
        <end position="117"/>
    </location>
</feature>
<keyword evidence="8 9" id="KW-0472">Membrane</keyword>
<dbReference type="AlphaFoldDB" id="A0A366KPB0"/>
<reference evidence="10 11" key="1">
    <citation type="submission" date="2018-07" db="EMBL/GenBank/DDBJ databases">
        <title>A draft genome of a endophytic bacteria, a new species of Pedobacter.</title>
        <authorList>
            <person name="Zhang Z.D."/>
            <person name="Chen Z.J."/>
        </authorList>
    </citation>
    <scope>NUCLEOTIDE SEQUENCE [LARGE SCALE GENOMIC DNA]</scope>
    <source>
        <strain evidence="10 11">RS10</strain>
    </source>
</reference>
<evidence type="ECO:0000256" key="5">
    <source>
        <dbReference type="ARBA" id="ARBA00022683"/>
    </source>
</evidence>
<dbReference type="Pfam" id="PF03609">
    <property type="entry name" value="EII-Sor"/>
    <property type="match status" value="1"/>
</dbReference>
<dbReference type="PROSITE" id="PS51106">
    <property type="entry name" value="PTS_EIIC_TYPE_4"/>
    <property type="match status" value="1"/>
</dbReference>
<evidence type="ECO:0000256" key="4">
    <source>
        <dbReference type="ARBA" id="ARBA00022597"/>
    </source>
</evidence>
<dbReference type="InterPro" id="IPR004704">
    <property type="entry name" value="PTS_IID_man"/>
</dbReference>
<evidence type="ECO:0000256" key="6">
    <source>
        <dbReference type="ARBA" id="ARBA00022692"/>
    </source>
</evidence>